<evidence type="ECO:0000313" key="2">
    <source>
        <dbReference type="EMBL" id="SGZ17492.1"/>
    </source>
</evidence>
<protein>
    <submittedName>
        <fullName evidence="2">Uncharacterized protein</fullName>
    </submittedName>
</protein>
<evidence type="ECO:0000256" key="1">
    <source>
        <dbReference type="SAM" id="Phobius"/>
    </source>
</evidence>
<proteinExistence type="predicted"/>
<dbReference type="AlphaFoldDB" id="A0A1L0ALD4"/>
<accession>A0A1L0ALD4</accession>
<feature type="transmembrane region" description="Helical" evidence="1">
    <location>
        <begin position="26"/>
        <end position="48"/>
    </location>
</feature>
<dbReference type="Proteomes" id="UP000183794">
    <property type="component" value="Unassembled WGS sequence"/>
</dbReference>
<organism evidence="2 3">
    <name type="scientific">Moritella viscosa</name>
    <dbReference type="NCBI Taxonomy" id="80854"/>
    <lineage>
        <taxon>Bacteria</taxon>
        <taxon>Pseudomonadati</taxon>
        <taxon>Pseudomonadota</taxon>
        <taxon>Gammaproteobacteria</taxon>
        <taxon>Alteromonadales</taxon>
        <taxon>Moritellaceae</taxon>
        <taxon>Moritella</taxon>
    </lineage>
</organism>
<keyword evidence="1" id="KW-0472">Membrane</keyword>
<reference evidence="2 3" key="1">
    <citation type="submission" date="2016-11" db="EMBL/GenBank/DDBJ databases">
        <authorList>
            <person name="Jaros S."/>
            <person name="Januszkiewicz K."/>
            <person name="Wedrychowicz H."/>
        </authorList>
    </citation>
    <scope>NUCLEOTIDE SEQUENCE [LARGE SCALE GENOMIC DNA]</scope>
    <source>
        <strain evidence="2">NVI 5450</strain>
    </source>
</reference>
<keyword evidence="1" id="KW-1133">Transmembrane helix</keyword>
<evidence type="ECO:0000313" key="3">
    <source>
        <dbReference type="Proteomes" id="UP000183794"/>
    </source>
</evidence>
<dbReference type="EMBL" id="FPLD01000131">
    <property type="protein sequence ID" value="SGZ17492.1"/>
    <property type="molecule type" value="Genomic_DNA"/>
</dbReference>
<keyword evidence="1" id="KW-0812">Transmembrane</keyword>
<name>A0A1L0ALD4_9GAMM</name>
<gene>
    <name evidence="2" type="ORF">NVI5450_4528</name>
</gene>
<sequence>MTHYFYSILPPAYDNLKMIDISSSSYNLTFTVLLLFFVMYSPSVANILK</sequence>